<dbReference type="SMART" id="SM00530">
    <property type="entry name" value="HTH_XRE"/>
    <property type="match status" value="1"/>
</dbReference>
<dbReference type="Gene3D" id="1.10.260.40">
    <property type="entry name" value="lambda repressor-like DNA-binding domains"/>
    <property type="match status" value="1"/>
</dbReference>
<evidence type="ECO:0000313" key="3">
    <source>
        <dbReference type="EMBL" id="GCE83123.1"/>
    </source>
</evidence>
<dbReference type="InterPro" id="IPR001387">
    <property type="entry name" value="Cro/C1-type_HTH"/>
</dbReference>
<dbReference type="PANTHER" id="PTHR46558:SF4">
    <property type="entry name" value="DNA-BIDING PHAGE PROTEIN"/>
    <property type="match status" value="1"/>
</dbReference>
<sequence>MAKKNYIREMREIRGLSQAKLANVLGVSQSQIDRLEKGQRRLTVEYIEKISKALDVSINDLLAGNDINILQETNNKNKILIDVKSTIKSQKTNSFVILDNTSMKVSCPPGLLDEDLSVPKNVTAFLMPSDSLSERWLSGDILYYMKDINLLIDPYFGDLCKSFRRPMIIFTSNIDAMCGRFLGVNKDVISFGCNGMNEDWNIFNLNINDIVSIHRIFEWEELLYGWRSEVHYARIEDTIKEHNAK</sequence>
<evidence type="ECO:0000256" key="1">
    <source>
        <dbReference type="ARBA" id="ARBA00023125"/>
    </source>
</evidence>
<dbReference type="AlphaFoldDB" id="A0A4P5NP04"/>
<dbReference type="Pfam" id="PF01381">
    <property type="entry name" value="HTH_3"/>
    <property type="match status" value="1"/>
</dbReference>
<dbReference type="Proteomes" id="UP000315095">
    <property type="component" value="Unassembled WGS sequence"/>
</dbReference>
<evidence type="ECO:0000259" key="2">
    <source>
        <dbReference type="PROSITE" id="PS50943"/>
    </source>
</evidence>
<feature type="domain" description="HTH cro/C1-type" evidence="2">
    <location>
        <begin position="7"/>
        <end position="61"/>
    </location>
</feature>
<dbReference type="OrthoDB" id="9803760at2"/>
<dbReference type="PANTHER" id="PTHR46558">
    <property type="entry name" value="TRACRIPTIONAL REGULATORY PROTEIN-RELATED-RELATED"/>
    <property type="match status" value="1"/>
</dbReference>
<name>A0A4P5NP04_9PROT</name>
<keyword evidence="1" id="KW-0238">DNA-binding</keyword>
<comment type="caution">
    <text evidence="3">The sequence shown here is derived from an EMBL/GenBank/DDBJ whole genome shotgun (WGS) entry which is preliminary data.</text>
</comment>
<dbReference type="SUPFAM" id="SSF47413">
    <property type="entry name" value="lambda repressor-like DNA-binding domains"/>
    <property type="match status" value="1"/>
</dbReference>
<accession>A0A4P5NP04</accession>
<evidence type="ECO:0000313" key="4">
    <source>
        <dbReference type="Proteomes" id="UP000315095"/>
    </source>
</evidence>
<dbReference type="EMBL" id="BDLU01000032">
    <property type="protein sequence ID" value="GCE83123.1"/>
    <property type="molecule type" value="Genomic_DNA"/>
</dbReference>
<protein>
    <recommendedName>
        <fullName evidence="2">HTH cro/C1-type domain-containing protein</fullName>
    </recommendedName>
</protein>
<dbReference type="GO" id="GO:0003677">
    <property type="term" value="F:DNA binding"/>
    <property type="evidence" value="ECO:0007669"/>
    <property type="project" value="UniProtKB-KW"/>
</dbReference>
<dbReference type="PROSITE" id="PS50943">
    <property type="entry name" value="HTH_CROC1"/>
    <property type="match status" value="1"/>
</dbReference>
<reference evidence="4" key="1">
    <citation type="submission" date="2017-01" db="EMBL/GenBank/DDBJ databases">
        <title>Komagataeibacter sp. MSKU9 whole genome sequencing project.</title>
        <authorList>
            <person name="Matsutani M."/>
            <person name="Naloka K."/>
            <person name="Theeragool G."/>
            <person name="Yakushi T."/>
            <person name="Matsushita K."/>
        </authorList>
    </citation>
    <scope>NUCLEOTIDE SEQUENCE [LARGE SCALE GENOMIC DNA]</scope>
    <source>
        <strain evidence="4">MSKU9</strain>
    </source>
</reference>
<keyword evidence="4" id="KW-1185">Reference proteome</keyword>
<gene>
    <name evidence="3" type="ORF">MSKU9_1264</name>
</gene>
<organism evidence="3 4">
    <name type="scientific">Komagataeibacter diospyri</name>
    <dbReference type="NCBI Taxonomy" id="1932662"/>
    <lineage>
        <taxon>Bacteria</taxon>
        <taxon>Pseudomonadati</taxon>
        <taxon>Pseudomonadota</taxon>
        <taxon>Alphaproteobacteria</taxon>
        <taxon>Acetobacterales</taxon>
        <taxon>Acetobacteraceae</taxon>
        <taxon>Komagataeibacter</taxon>
    </lineage>
</organism>
<dbReference type="RefSeq" id="WP_141260493.1">
    <property type="nucleotide sequence ID" value="NZ_BDLU01000032.1"/>
</dbReference>
<dbReference type="InterPro" id="IPR010982">
    <property type="entry name" value="Lambda_DNA-bd_dom_sf"/>
</dbReference>
<dbReference type="CDD" id="cd00093">
    <property type="entry name" value="HTH_XRE"/>
    <property type="match status" value="1"/>
</dbReference>
<proteinExistence type="predicted"/>